<comment type="caution">
    <text evidence="2">The sequence shown here is derived from an EMBL/GenBank/DDBJ whole genome shotgun (WGS) entry which is preliminary data.</text>
</comment>
<dbReference type="PIRSF" id="PIRSF005962">
    <property type="entry name" value="Pept_M20D_amidohydro"/>
    <property type="match status" value="1"/>
</dbReference>
<name>A0ABP4ZER8_9MICO</name>
<organism evidence="2 3">
    <name type="scientific">Myceligenerans crystallogenes</name>
    <dbReference type="NCBI Taxonomy" id="316335"/>
    <lineage>
        <taxon>Bacteria</taxon>
        <taxon>Bacillati</taxon>
        <taxon>Actinomycetota</taxon>
        <taxon>Actinomycetes</taxon>
        <taxon>Micrococcales</taxon>
        <taxon>Promicromonosporaceae</taxon>
        <taxon>Myceligenerans</taxon>
    </lineage>
</organism>
<dbReference type="PANTHER" id="PTHR11014:SF63">
    <property type="entry name" value="METALLOPEPTIDASE, PUTATIVE (AFU_ORTHOLOGUE AFUA_6G09600)-RELATED"/>
    <property type="match status" value="1"/>
</dbReference>
<dbReference type="InterPro" id="IPR017439">
    <property type="entry name" value="Amidohydrolase"/>
</dbReference>
<evidence type="ECO:0000313" key="3">
    <source>
        <dbReference type="Proteomes" id="UP001501094"/>
    </source>
</evidence>
<gene>
    <name evidence="2" type="ORF">GCM10009751_07250</name>
</gene>
<dbReference type="Pfam" id="PF07687">
    <property type="entry name" value="M20_dimer"/>
    <property type="match status" value="1"/>
</dbReference>
<reference evidence="3" key="1">
    <citation type="journal article" date="2019" name="Int. J. Syst. Evol. Microbiol.">
        <title>The Global Catalogue of Microorganisms (GCM) 10K type strain sequencing project: providing services to taxonomists for standard genome sequencing and annotation.</title>
        <authorList>
            <consortium name="The Broad Institute Genomics Platform"/>
            <consortium name="The Broad Institute Genome Sequencing Center for Infectious Disease"/>
            <person name="Wu L."/>
            <person name="Ma J."/>
        </authorList>
    </citation>
    <scope>NUCLEOTIDE SEQUENCE [LARGE SCALE GENOMIC DNA]</scope>
    <source>
        <strain evidence="3">JCM 14326</strain>
    </source>
</reference>
<protein>
    <submittedName>
        <fullName evidence="2">M20 family metallopeptidase</fullName>
    </submittedName>
</protein>
<evidence type="ECO:0000313" key="2">
    <source>
        <dbReference type="EMBL" id="GAA1853164.1"/>
    </source>
</evidence>
<dbReference type="RefSeq" id="WP_344099583.1">
    <property type="nucleotide sequence ID" value="NZ_BAAANL010000001.1"/>
</dbReference>
<dbReference type="Gene3D" id="3.40.630.10">
    <property type="entry name" value="Zn peptidases"/>
    <property type="match status" value="1"/>
</dbReference>
<feature type="domain" description="Peptidase M20 dimerisation" evidence="1">
    <location>
        <begin position="197"/>
        <end position="292"/>
    </location>
</feature>
<dbReference type="Pfam" id="PF01546">
    <property type="entry name" value="Peptidase_M20"/>
    <property type="match status" value="1"/>
</dbReference>
<keyword evidence="3" id="KW-1185">Reference proteome</keyword>
<dbReference type="SUPFAM" id="SSF55031">
    <property type="entry name" value="Bacterial exopeptidase dimerisation domain"/>
    <property type="match status" value="1"/>
</dbReference>
<dbReference type="SUPFAM" id="SSF53187">
    <property type="entry name" value="Zn-dependent exopeptidases"/>
    <property type="match status" value="1"/>
</dbReference>
<dbReference type="Proteomes" id="UP001501094">
    <property type="component" value="Unassembled WGS sequence"/>
</dbReference>
<sequence length="395" mass="41493">MPATVSRAHLTKRVVQLAGELQDELVAFRRDVHAHPELSRQESRTTTAVAERLRAAGLAPRLLDGTGLVCDIGPDTDGRTGLRADLDALPLQDTSGVPFASTVPGAAHACGHDVHTTAVLGAGLVLARLADEGLLTRGARLFFQPAEEVMPGGALDILGTSELDGVERIAGLHCDPKIDVGTVGTRIGSITSAADAVSVTVTSPGGHTSRPHLTGDVVFALGQVITQVPAALGRRLDPRSGVNLTWGTVQAGSTPNVIPSTGTVKGTLRCLDVSAWEKAGELVKEVVRQVVQPYDVQVTVHHTRGVPPVDNDSAETTALEEAVRETVGPDAVVLTEQSMGGEDFGWYLTKVRGTMARLGTRTPGGRTYDLHQGDLVVDERAIGVGVRLLARYAAR</sequence>
<dbReference type="InterPro" id="IPR036264">
    <property type="entry name" value="Bact_exopeptidase_dim_dom"/>
</dbReference>
<proteinExistence type="predicted"/>
<dbReference type="EMBL" id="BAAANL010000001">
    <property type="protein sequence ID" value="GAA1853164.1"/>
    <property type="molecule type" value="Genomic_DNA"/>
</dbReference>
<dbReference type="Gene3D" id="3.30.70.360">
    <property type="match status" value="1"/>
</dbReference>
<evidence type="ECO:0000259" key="1">
    <source>
        <dbReference type="Pfam" id="PF07687"/>
    </source>
</evidence>
<dbReference type="InterPro" id="IPR002933">
    <property type="entry name" value="Peptidase_M20"/>
</dbReference>
<dbReference type="PANTHER" id="PTHR11014">
    <property type="entry name" value="PEPTIDASE M20 FAMILY MEMBER"/>
    <property type="match status" value="1"/>
</dbReference>
<dbReference type="NCBIfam" id="TIGR01891">
    <property type="entry name" value="amidohydrolases"/>
    <property type="match status" value="1"/>
</dbReference>
<dbReference type="InterPro" id="IPR011650">
    <property type="entry name" value="Peptidase_M20_dimer"/>
</dbReference>
<accession>A0ABP4ZER8</accession>